<feature type="chain" id="PRO_5004241068" evidence="2">
    <location>
        <begin position="19"/>
        <end position="263"/>
    </location>
</feature>
<keyword evidence="4" id="KW-1185">Reference proteome</keyword>
<feature type="compositionally biased region" description="Pro residues" evidence="1">
    <location>
        <begin position="38"/>
        <end position="54"/>
    </location>
</feature>
<comment type="caution">
    <text evidence="3">The sequence shown here is derived from an EMBL/GenBank/DDBJ whole genome shotgun (WGS) entry which is preliminary data.</text>
</comment>
<dbReference type="KEGG" id="tpv:TP02_0890"/>
<dbReference type="RefSeq" id="XP_765458.1">
    <property type="nucleotide sequence ID" value="XM_760365.1"/>
</dbReference>
<dbReference type="GeneID" id="3502290"/>
<feature type="signal peptide" evidence="2">
    <location>
        <begin position="1"/>
        <end position="18"/>
    </location>
</feature>
<evidence type="ECO:0000256" key="1">
    <source>
        <dbReference type="SAM" id="MobiDB-lite"/>
    </source>
</evidence>
<dbReference type="VEuPathDB" id="PiroplasmaDB:TpMuguga_02g00890"/>
<dbReference type="OMA" id="GDIVWET"/>
<name>Q4N3U8_THEPA</name>
<dbReference type="Pfam" id="PF04385">
    <property type="entry name" value="FAINT"/>
    <property type="match status" value="1"/>
</dbReference>
<gene>
    <name evidence="3" type="ordered locus">TP02_0890</name>
</gene>
<accession>Q4N3U8</accession>
<proteinExistence type="predicted"/>
<dbReference type="eggNOG" id="ENOG502TN9D">
    <property type="taxonomic scope" value="Eukaryota"/>
</dbReference>
<sequence length="263" mass="29237">MNFLTSGIILYSFYQCICMDPDDDYESRVINEEEHSEPPPPYEPTPQGFDPPPYEDSFQFFHPNTPNPQHHDPPPPYTPGPQSYSLLPTYEESQESSPPSYFSNIPGSSGYSGYASGGTSDHYSPSSYGESETGYSQGASGYTPSQPTTVQHLSDQFRSVDGTQLVDLETKSKCSSSDTLFSSYLVEVHGMIHKYTPKQGFGYKKITHNGDIVWETKDDIYATKVLVVGVGFSGKKITIEFINGTSITLKRKGSDKQWKPTRS</sequence>
<dbReference type="Proteomes" id="UP000001949">
    <property type="component" value="Unassembled WGS sequence"/>
</dbReference>
<feature type="region of interest" description="Disordered" evidence="1">
    <location>
        <begin position="30"/>
        <end position="104"/>
    </location>
</feature>
<feature type="compositionally biased region" description="Polar residues" evidence="1">
    <location>
        <begin position="121"/>
        <end position="146"/>
    </location>
</feature>
<protein>
    <submittedName>
        <fullName evidence="3">Uncharacterized protein</fullName>
    </submittedName>
</protein>
<dbReference type="EMBL" id="AAGK01000002">
    <property type="protein sequence ID" value="EAN33175.1"/>
    <property type="molecule type" value="Genomic_DNA"/>
</dbReference>
<feature type="compositionally biased region" description="Low complexity" evidence="1">
    <location>
        <begin position="80"/>
        <end position="104"/>
    </location>
</feature>
<evidence type="ECO:0000313" key="3">
    <source>
        <dbReference type="EMBL" id="EAN33175.1"/>
    </source>
</evidence>
<keyword evidence="2" id="KW-0732">Signal</keyword>
<evidence type="ECO:0000256" key="2">
    <source>
        <dbReference type="SAM" id="SignalP"/>
    </source>
</evidence>
<reference evidence="3 4" key="1">
    <citation type="journal article" date="2005" name="Science">
        <title>Genome sequence of Theileria parva, a bovine pathogen that transforms lymphocytes.</title>
        <authorList>
            <person name="Gardner M.J."/>
            <person name="Bishop R."/>
            <person name="Shah T."/>
            <person name="de Villiers E.P."/>
            <person name="Carlton J.M."/>
            <person name="Hall N."/>
            <person name="Ren Q."/>
            <person name="Paulsen I.T."/>
            <person name="Pain A."/>
            <person name="Berriman M."/>
            <person name="Wilson R.J.M."/>
            <person name="Sato S."/>
            <person name="Ralph S.A."/>
            <person name="Mann D.J."/>
            <person name="Xiong Z."/>
            <person name="Shallom S.J."/>
            <person name="Weidman J."/>
            <person name="Jiang L."/>
            <person name="Lynn J."/>
            <person name="Weaver B."/>
            <person name="Shoaibi A."/>
            <person name="Domingo A.R."/>
            <person name="Wasawo D."/>
            <person name="Crabtree J."/>
            <person name="Wortman J.R."/>
            <person name="Haas B."/>
            <person name="Angiuoli S.V."/>
            <person name="Creasy T.H."/>
            <person name="Lu C."/>
            <person name="Suh B."/>
            <person name="Silva J.C."/>
            <person name="Utterback T.R."/>
            <person name="Feldblyum T.V."/>
            <person name="Pertea M."/>
            <person name="Allen J."/>
            <person name="Nierman W.C."/>
            <person name="Taracha E.L.N."/>
            <person name="Salzberg S.L."/>
            <person name="White O.R."/>
            <person name="Fitzhugh H.A."/>
            <person name="Morzaria S."/>
            <person name="Venter J.C."/>
            <person name="Fraser C.M."/>
            <person name="Nene V."/>
        </authorList>
    </citation>
    <scope>NUCLEOTIDE SEQUENCE [LARGE SCALE GENOMIC DNA]</scope>
    <source>
        <strain evidence="3 4">Muguga</strain>
    </source>
</reference>
<feature type="region of interest" description="Disordered" evidence="1">
    <location>
        <begin position="116"/>
        <end position="146"/>
    </location>
</feature>
<dbReference type="InterPro" id="IPR007480">
    <property type="entry name" value="DUF529"/>
</dbReference>
<dbReference type="AlphaFoldDB" id="Q4N3U8"/>
<evidence type="ECO:0000313" key="4">
    <source>
        <dbReference type="Proteomes" id="UP000001949"/>
    </source>
</evidence>
<organism evidence="3 4">
    <name type="scientific">Theileria parva</name>
    <name type="common">East coast fever infection agent</name>
    <dbReference type="NCBI Taxonomy" id="5875"/>
    <lineage>
        <taxon>Eukaryota</taxon>
        <taxon>Sar</taxon>
        <taxon>Alveolata</taxon>
        <taxon>Apicomplexa</taxon>
        <taxon>Aconoidasida</taxon>
        <taxon>Piroplasmida</taxon>
        <taxon>Theileriidae</taxon>
        <taxon>Theileria</taxon>
    </lineage>
</organism>
<dbReference type="InParanoid" id="Q4N3U8"/>